<dbReference type="PANTHER" id="PTHR36071:SF1">
    <property type="entry name" value="DNA DOUBLE-STRAND BREAK REPAIR PROTEIN"/>
    <property type="match status" value="1"/>
</dbReference>
<dbReference type="AlphaFoldDB" id="A0AAN7RAD2"/>
<dbReference type="EMBL" id="JAXQNO010000008">
    <property type="protein sequence ID" value="KAK4793171.1"/>
    <property type="molecule type" value="Genomic_DNA"/>
</dbReference>
<protein>
    <submittedName>
        <fullName evidence="1">Uncharacterized protein</fullName>
    </submittedName>
</protein>
<evidence type="ECO:0000313" key="1">
    <source>
        <dbReference type="EMBL" id="KAK4793171.1"/>
    </source>
</evidence>
<accession>A0AAN7RAD2</accession>
<organism evidence="1 2">
    <name type="scientific">Trapa natans</name>
    <name type="common">Water chestnut</name>
    <dbReference type="NCBI Taxonomy" id="22666"/>
    <lineage>
        <taxon>Eukaryota</taxon>
        <taxon>Viridiplantae</taxon>
        <taxon>Streptophyta</taxon>
        <taxon>Embryophyta</taxon>
        <taxon>Tracheophyta</taxon>
        <taxon>Spermatophyta</taxon>
        <taxon>Magnoliopsida</taxon>
        <taxon>eudicotyledons</taxon>
        <taxon>Gunneridae</taxon>
        <taxon>Pentapetalae</taxon>
        <taxon>rosids</taxon>
        <taxon>malvids</taxon>
        <taxon>Myrtales</taxon>
        <taxon>Lythraceae</taxon>
        <taxon>Trapa</taxon>
    </lineage>
</organism>
<sequence length="587" mass="67032">MDCDTIFAQIKHEDKQLCLKRRWLMGLQLSRREQECIEGPEFLKKKTLPESLLREDDIFFETAKCRVEEAFGVPSNKIECGVVAENFIPFDVPRTIRQLRSRINDLTTRGLYHLTVIVTGGSIKYMKTRQSMRKVVKEYLPKVLHDHRNKHCICEMCKQLYLLLSDPRNFRRSDPLFLAQERQSEKAIVIKLLEELDGFPLEFLNAMKSLLKGKPVNAPSRRGRSRDYLVRTVKKIIMKMLSKLGDWDALQEPLAKTMTLAILVLKLTFGPQYFYLRGFYEISPQVEALQNDIVMALWLLRARAFSSYELDKLRGIFNLKMSGYIKPVVKKILVEYLCVTFEADAIPKSILDGLAFINSKFQTTGFSKVELEEELECIMDLSAQTKQLAWDLLPENAYHKGFADAYLEELQESDDDDLSDEDEIKNLPLSWKVDGLEADLVEGFGESVAASFGQSTFSGSGKFSSVVMSGKFVIPKVEDEIDALADKKQCASMQLPQRNQYISIQDVCDETSLVAYNLVGLMLEKFAGTKGLELGAREQIYLKGRYFAEEDHSAARKKITNSLVDLKGSDIHQAIRMLIPSLQKSRE</sequence>
<proteinExistence type="predicted"/>
<name>A0AAN7RAD2_TRANT</name>
<keyword evidence="2" id="KW-1185">Reference proteome</keyword>
<dbReference type="PANTHER" id="PTHR36071">
    <property type="entry name" value="DNA DOUBLE-STRAND BREAK REPAIR PROTEIN"/>
    <property type="match status" value="1"/>
</dbReference>
<evidence type="ECO:0000313" key="2">
    <source>
        <dbReference type="Proteomes" id="UP001346149"/>
    </source>
</evidence>
<reference evidence="1 2" key="1">
    <citation type="journal article" date="2023" name="Hortic Res">
        <title>Pangenome of water caltrop reveals structural variations and asymmetric subgenome divergence after allopolyploidization.</title>
        <authorList>
            <person name="Zhang X."/>
            <person name="Chen Y."/>
            <person name="Wang L."/>
            <person name="Yuan Y."/>
            <person name="Fang M."/>
            <person name="Shi L."/>
            <person name="Lu R."/>
            <person name="Comes H.P."/>
            <person name="Ma Y."/>
            <person name="Chen Y."/>
            <person name="Huang G."/>
            <person name="Zhou Y."/>
            <person name="Zheng Z."/>
            <person name="Qiu Y."/>
        </authorList>
    </citation>
    <scope>NUCLEOTIDE SEQUENCE [LARGE SCALE GENOMIC DNA]</scope>
    <source>
        <strain evidence="1">F231</strain>
    </source>
</reference>
<comment type="caution">
    <text evidence="1">The sequence shown here is derived from an EMBL/GenBank/DDBJ whole genome shotgun (WGS) entry which is preliminary data.</text>
</comment>
<dbReference type="Proteomes" id="UP001346149">
    <property type="component" value="Unassembled WGS sequence"/>
</dbReference>
<gene>
    <name evidence="1" type="ORF">SAY86_023606</name>
</gene>